<organism evidence="4 5">
    <name type="scientific">Agrocybe chaxingu</name>
    <dbReference type="NCBI Taxonomy" id="84603"/>
    <lineage>
        <taxon>Eukaryota</taxon>
        <taxon>Fungi</taxon>
        <taxon>Dikarya</taxon>
        <taxon>Basidiomycota</taxon>
        <taxon>Agaricomycotina</taxon>
        <taxon>Agaricomycetes</taxon>
        <taxon>Agaricomycetidae</taxon>
        <taxon>Agaricales</taxon>
        <taxon>Agaricineae</taxon>
        <taxon>Strophariaceae</taxon>
        <taxon>Agrocybe</taxon>
    </lineage>
</organism>
<feature type="chain" id="PRO_5040903423" evidence="3">
    <location>
        <begin position="25"/>
        <end position="682"/>
    </location>
</feature>
<keyword evidence="2" id="KW-1133">Transmembrane helix</keyword>
<feature type="transmembrane region" description="Helical" evidence="2">
    <location>
        <begin position="521"/>
        <end position="541"/>
    </location>
</feature>
<evidence type="ECO:0000313" key="4">
    <source>
        <dbReference type="EMBL" id="KAJ3504938.1"/>
    </source>
</evidence>
<keyword evidence="3" id="KW-0732">Signal</keyword>
<feature type="transmembrane region" description="Helical" evidence="2">
    <location>
        <begin position="574"/>
        <end position="591"/>
    </location>
</feature>
<sequence>MQLSTWFFLLWLQATFLYLLPVSTTPLGSWMSQKTSNSVDLYQDQADLLNLAYSCSTATAPIGTLPLLASKSSDAIYYSKHQKLYGKGSDTPLPSEPWGPEHASLALEKPSQQHNLSIDLAPTDLDLPNNGPPLEPDSDWFEDELDDIHHNGPMESHLSGSPPPPDIPDAVAAAPLWQDNVWSPVPPPSVCAPGSDVDDADRPNFTWCVFSETSSVRIAYLQVAIANVYTHISILNSTGILNGTLDALAAADALPSVPRSVWTVQSAKRRLGIDADQYITQYAICPLCWKHYTPKQVSELDSLQCQVPGCEGIIFSESMDRKGHRKQTPHKLNPFQLLSNHPHSTGPIYVSINDLPQDERFLQVNVMCPCVMPGPGKPNAEQLNHVLEPLTKEIVQLKSGVQMDILDQEPEEVHADFLFDNCDTPAARKVSGTAGHSADSHPCLYCDFILMGLSKPEMFWNHACNRKEDRHLLKYAFQSHDKLPAQVKKILQDHGVWWSILNVIPDWAPSGKTALDFMHNIFLGVIAHFYIQVLFAAHMFPRAGGQHSSKKRLKDFINQFQWPSHITWLPKNDLLAQFCCALLSLSVLLVINHHLSMHFYDMIYLFGPIYAWWLFAFERFNGMMEKVNHNGHDGGAMELTLLCNWVQTQLIYELLISLPADAHPSERAMLEHLIEVRLTQIQ</sequence>
<accession>A0A9W8K368</accession>
<keyword evidence="5" id="KW-1185">Reference proteome</keyword>
<dbReference type="PANTHER" id="PTHR46579">
    <property type="entry name" value="F5/8 TYPE C DOMAIN-CONTAINING PROTEIN-RELATED"/>
    <property type="match status" value="1"/>
</dbReference>
<evidence type="ECO:0000256" key="2">
    <source>
        <dbReference type="SAM" id="Phobius"/>
    </source>
</evidence>
<evidence type="ECO:0000313" key="5">
    <source>
        <dbReference type="Proteomes" id="UP001148786"/>
    </source>
</evidence>
<feature type="signal peptide" evidence="3">
    <location>
        <begin position="1"/>
        <end position="24"/>
    </location>
</feature>
<dbReference type="OrthoDB" id="3248986at2759"/>
<dbReference type="Proteomes" id="UP001148786">
    <property type="component" value="Unassembled WGS sequence"/>
</dbReference>
<dbReference type="AlphaFoldDB" id="A0A9W8K368"/>
<protein>
    <submittedName>
        <fullName evidence="4">Uncharacterized protein</fullName>
    </submittedName>
</protein>
<name>A0A9W8K368_9AGAR</name>
<keyword evidence="2" id="KW-0472">Membrane</keyword>
<feature type="region of interest" description="Disordered" evidence="1">
    <location>
        <begin position="121"/>
        <end position="143"/>
    </location>
</feature>
<keyword evidence="2" id="KW-0812">Transmembrane</keyword>
<comment type="caution">
    <text evidence="4">The sequence shown here is derived from an EMBL/GenBank/DDBJ whole genome shotgun (WGS) entry which is preliminary data.</text>
</comment>
<dbReference type="EMBL" id="JANKHO010000943">
    <property type="protein sequence ID" value="KAJ3504938.1"/>
    <property type="molecule type" value="Genomic_DNA"/>
</dbReference>
<feature type="transmembrane region" description="Helical" evidence="2">
    <location>
        <begin position="597"/>
        <end position="617"/>
    </location>
</feature>
<evidence type="ECO:0000256" key="3">
    <source>
        <dbReference type="SAM" id="SignalP"/>
    </source>
</evidence>
<evidence type="ECO:0000256" key="1">
    <source>
        <dbReference type="SAM" id="MobiDB-lite"/>
    </source>
</evidence>
<dbReference type="PANTHER" id="PTHR46579:SF1">
    <property type="entry name" value="F5_8 TYPE C DOMAIN-CONTAINING PROTEIN"/>
    <property type="match status" value="1"/>
</dbReference>
<gene>
    <name evidence="4" type="ORF">NLJ89_g7677</name>
</gene>
<proteinExistence type="predicted"/>
<reference evidence="4" key="1">
    <citation type="submission" date="2022-07" db="EMBL/GenBank/DDBJ databases">
        <title>Genome Sequence of Agrocybe chaxingu.</title>
        <authorList>
            <person name="Buettner E."/>
        </authorList>
    </citation>
    <scope>NUCLEOTIDE SEQUENCE</scope>
    <source>
        <strain evidence="4">MP-N11</strain>
    </source>
</reference>